<reference evidence="2" key="2">
    <citation type="journal article" date="2015" name="J. Proteomics">
        <title>Sexual differences in the sialomes of the zebra tick, Rhipicephalus pulchellus.</title>
        <authorList>
            <person name="Tan A.W."/>
            <person name="Francischetti I.M."/>
            <person name="Slovak M."/>
            <person name="Kini R.M."/>
            <person name="Ribeiro J.M."/>
        </authorList>
    </citation>
    <scope>NUCLEOTIDE SEQUENCE</scope>
    <source>
        <tissue evidence="2">Salivary gland</tissue>
    </source>
</reference>
<accession>L7LTZ8</accession>
<dbReference type="EMBL" id="GACK01010710">
    <property type="protein sequence ID" value="JAA54324.1"/>
    <property type="molecule type" value="mRNA"/>
</dbReference>
<evidence type="ECO:0000313" key="2">
    <source>
        <dbReference type="EMBL" id="JAA54324.1"/>
    </source>
</evidence>
<organism evidence="2">
    <name type="scientific">Rhipicephalus pulchellus</name>
    <name type="common">Yellow backed tick</name>
    <name type="synonym">Dermacentor pulchellus</name>
    <dbReference type="NCBI Taxonomy" id="72859"/>
    <lineage>
        <taxon>Eukaryota</taxon>
        <taxon>Metazoa</taxon>
        <taxon>Ecdysozoa</taxon>
        <taxon>Arthropoda</taxon>
        <taxon>Chelicerata</taxon>
        <taxon>Arachnida</taxon>
        <taxon>Acari</taxon>
        <taxon>Parasitiformes</taxon>
        <taxon>Ixodida</taxon>
        <taxon>Ixodoidea</taxon>
        <taxon>Ixodidae</taxon>
        <taxon>Rhipicephalinae</taxon>
        <taxon>Rhipicephalus</taxon>
        <taxon>Rhipicephalus</taxon>
    </lineage>
</organism>
<evidence type="ECO:0000256" key="1">
    <source>
        <dbReference type="SAM" id="SignalP"/>
    </source>
</evidence>
<sequence length="222" mass="25247">MMDLSNAVCLLFLFGALNEAAAVVNLTQLAEQYVVKQKSTGEIVRWGITEDYWKRGHHPSERYSIKARVKKLECLPEDPAGSGKQFGRPRYNCEEDYFFFVNEKISCPFQLFANFSFPMVGKSKLEGAKIISVDFNNKTTLWGEVRKLSHGSHVYEACDFIAEVEFTGWFSYYEKPKHLGVEDGKDIDVRVTELKNESEHLSVEGDALIYRVTGGYAESLCI</sequence>
<keyword evidence="1" id="KW-0732">Signal</keyword>
<feature type="signal peptide" evidence="1">
    <location>
        <begin position="1"/>
        <end position="22"/>
    </location>
</feature>
<proteinExistence type="evidence at transcript level"/>
<name>L7LTZ8_RHIPC</name>
<feature type="chain" id="PRO_5003980685" evidence="1">
    <location>
        <begin position="23"/>
        <end position="222"/>
    </location>
</feature>
<dbReference type="AlphaFoldDB" id="L7LTZ8"/>
<protein>
    <submittedName>
        <fullName evidence="2">Putative da-p36 protein</fullName>
    </submittedName>
</protein>
<reference evidence="2" key="1">
    <citation type="submission" date="2012-11" db="EMBL/GenBank/DDBJ databases">
        <authorList>
            <person name="Lucero-Rivera Y.E."/>
            <person name="Tovar-Ramirez D."/>
        </authorList>
    </citation>
    <scope>NUCLEOTIDE SEQUENCE</scope>
    <source>
        <tissue evidence="2">Salivary gland</tissue>
    </source>
</reference>